<dbReference type="EMBL" id="RRYP01003049">
    <property type="protein sequence ID" value="TNV84191.1"/>
    <property type="molecule type" value="Genomic_DNA"/>
</dbReference>
<feature type="region of interest" description="Disordered" evidence="1">
    <location>
        <begin position="54"/>
        <end position="119"/>
    </location>
</feature>
<protein>
    <submittedName>
        <fullName evidence="2">Uncharacterized protein</fullName>
    </submittedName>
</protein>
<gene>
    <name evidence="2" type="ORF">FGO68_gene8220</name>
</gene>
<dbReference type="Proteomes" id="UP000785679">
    <property type="component" value="Unassembled WGS sequence"/>
</dbReference>
<feature type="compositionally biased region" description="Polar residues" evidence="1">
    <location>
        <begin position="99"/>
        <end position="112"/>
    </location>
</feature>
<feature type="compositionally biased region" description="Low complexity" evidence="1">
    <location>
        <begin position="62"/>
        <end position="98"/>
    </location>
</feature>
<comment type="caution">
    <text evidence="2">The sequence shown here is derived from an EMBL/GenBank/DDBJ whole genome shotgun (WGS) entry which is preliminary data.</text>
</comment>
<accession>A0A8J8P212</accession>
<keyword evidence="3" id="KW-1185">Reference proteome</keyword>
<sequence length="119" mass="13627">MPKYFRLVFGQSLQLQLISKAKQQKTMAIPTLKRYTQYLKEKWKSMANFNLPRITRQSKRYSSTNTPPATSSVSSSSMQKSSPPTNWWSPASPASFSPCITNRSSKSSSRTYALQRRRP</sequence>
<dbReference type="AlphaFoldDB" id="A0A8J8P212"/>
<organism evidence="2 3">
    <name type="scientific">Halteria grandinella</name>
    <dbReference type="NCBI Taxonomy" id="5974"/>
    <lineage>
        <taxon>Eukaryota</taxon>
        <taxon>Sar</taxon>
        <taxon>Alveolata</taxon>
        <taxon>Ciliophora</taxon>
        <taxon>Intramacronucleata</taxon>
        <taxon>Spirotrichea</taxon>
        <taxon>Stichotrichia</taxon>
        <taxon>Sporadotrichida</taxon>
        <taxon>Halteriidae</taxon>
        <taxon>Halteria</taxon>
    </lineage>
</organism>
<evidence type="ECO:0000313" key="3">
    <source>
        <dbReference type="Proteomes" id="UP000785679"/>
    </source>
</evidence>
<evidence type="ECO:0000256" key="1">
    <source>
        <dbReference type="SAM" id="MobiDB-lite"/>
    </source>
</evidence>
<evidence type="ECO:0000313" key="2">
    <source>
        <dbReference type="EMBL" id="TNV84191.1"/>
    </source>
</evidence>
<reference evidence="2" key="1">
    <citation type="submission" date="2019-06" db="EMBL/GenBank/DDBJ databases">
        <authorList>
            <person name="Zheng W."/>
        </authorList>
    </citation>
    <scope>NUCLEOTIDE SEQUENCE</scope>
    <source>
        <strain evidence="2">QDHG01</strain>
    </source>
</reference>
<name>A0A8J8P212_HALGN</name>
<proteinExistence type="predicted"/>